<keyword evidence="10" id="KW-1185">Reference proteome</keyword>
<evidence type="ECO:0000256" key="7">
    <source>
        <dbReference type="SAM" id="MobiDB-lite"/>
    </source>
</evidence>
<dbReference type="PANTHER" id="PTHR16052:SF1">
    <property type="entry name" value="TBCC DOMAIN-CONTAINING PROTEIN 1"/>
    <property type="match status" value="1"/>
</dbReference>
<evidence type="ECO:0000256" key="5">
    <source>
        <dbReference type="ARBA" id="ARBA00022490"/>
    </source>
</evidence>
<dbReference type="EnsemblPlants" id="OGLUM06G22140.1">
    <property type="protein sequence ID" value="OGLUM06G22140.1"/>
    <property type="gene ID" value="OGLUM06G22140"/>
</dbReference>
<dbReference type="InterPro" id="IPR012945">
    <property type="entry name" value="Tubulin-bd_cofactor_C_dom"/>
</dbReference>
<dbReference type="Proteomes" id="UP000026961">
    <property type="component" value="Chromosome 6"/>
</dbReference>
<dbReference type="InterPro" id="IPR006599">
    <property type="entry name" value="CARP_motif"/>
</dbReference>
<feature type="domain" description="C-CAP/cofactor C-like" evidence="8">
    <location>
        <begin position="387"/>
        <end position="528"/>
    </location>
</feature>
<organism evidence="9">
    <name type="scientific">Oryza glumipatula</name>
    <dbReference type="NCBI Taxonomy" id="40148"/>
    <lineage>
        <taxon>Eukaryota</taxon>
        <taxon>Viridiplantae</taxon>
        <taxon>Streptophyta</taxon>
        <taxon>Embryophyta</taxon>
        <taxon>Tracheophyta</taxon>
        <taxon>Spermatophyta</taxon>
        <taxon>Magnoliopsida</taxon>
        <taxon>Liliopsida</taxon>
        <taxon>Poales</taxon>
        <taxon>Poaceae</taxon>
        <taxon>BOP clade</taxon>
        <taxon>Oryzoideae</taxon>
        <taxon>Oryzeae</taxon>
        <taxon>Oryzinae</taxon>
        <taxon>Oryza</taxon>
    </lineage>
</organism>
<dbReference type="GO" id="GO:0000922">
    <property type="term" value="C:spindle pole"/>
    <property type="evidence" value="ECO:0007669"/>
    <property type="project" value="UniProtKB-SubCell"/>
</dbReference>
<keyword evidence="5" id="KW-0963">Cytoplasm</keyword>
<dbReference type="InterPro" id="IPR016098">
    <property type="entry name" value="CAP/MinC_C"/>
</dbReference>
<accession>A0A0E0ABW0</accession>
<evidence type="ECO:0000256" key="3">
    <source>
        <dbReference type="ARBA" id="ARBA00008848"/>
    </source>
</evidence>
<dbReference type="InterPro" id="IPR039589">
    <property type="entry name" value="TBCC1"/>
</dbReference>
<name>A0A0E0ABW0_9ORYZ</name>
<dbReference type="PROSITE" id="PS51329">
    <property type="entry name" value="C_CAP_COFACTOR_C"/>
    <property type="match status" value="1"/>
</dbReference>
<dbReference type="PANTHER" id="PTHR16052">
    <property type="entry name" value="TBCC DOMAIN-CONTAINING PROTEIN 1"/>
    <property type="match status" value="1"/>
</dbReference>
<dbReference type="Gene3D" id="2.160.20.70">
    <property type="match status" value="1"/>
</dbReference>
<dbReference type="STRING" id="40148.A0A0E0ABW0"/>
<feature type="compositionally biased region" description="Basic and acidic residues" evidence="7">
    <location>
        <begin position="37"/>
        <end position="46"/>
    </location>
</feature>
<feature type="region of interest" description="Disordered" evidence="7">
    <location>
        <begin position="1"/>
        <end position="57"/>
    </location>
</feature>
<dbReference type="SMART" id="SM00673">
    <property type="entry name" value="CARP"/>
    <property type="match status" value="2"/>
</dbReference>
<comment type="subcellular location">
    <subcellularLocation>
        <location evidence="1">Cytoplasm</location>
        <location evidence="1">Cytoskeleton</location>
        <location evidence="1">Microtubule organizing center</location>
        <location evidence="1">Centrosome</location>
    </subcellularLocation>
    <subcellularLocation>
        <location evidence="2">Cytoplasm</location>
        <location evidence="2">Cytoskeleton</location>
        <location evidence="2">Spindle pole</location>
    </subcellularLocation>
</comment>
<evidence type="ECO:0000256" key="4">
    <source>
        <dbReference type="ARBA" id="ARBA00017559"/>
    </source>
</evidence>
<reference evidence="9" key="1">
    <citation type="submission" date="2015-04" db="UniProtKB">
        <authorList>
            <consortium name="EnsemblPlants"/>
        </authorList>
    </citation>
    <scope>IDENTIFICATION</scope>
</reference>
<dbReference type="HOGENOM" id="CLU_016712_2_1_1"/>
<proteinExistence type="inferred from homology"/>
<dbReference type="Pfam" id="PF07986">
    <property type="entry name" value="TBCC"/>
    <property type="match status" value="1"/>
</dbReference>
<feature type="compositionally biased region" description="Polar residues" evidence="7">
    <location>
        <begin position="377"/>
        <end position="396"/>
    </location>
</feature>
<dbReference type="Gramene" id="OGLUM06G22140.1">
    <property type="protein sequence ID" value="OGLUM06G22140.1"/>
    <property type="gene ID" value="OGLUM06G22140"/>
</dbReference>
<sequence length="656" mass="71438">MTCGPHLYTPPVSGTASHLLDPSNYPSQKKLKKRREKCYYTRRGRDSPSPSLSPSPPFPLRSPLFSLSLSLSLSLYPAMADEPLDAAAEAETPATAAAAAAASPALLLRPRRVAFEHGLLPIPKLVFPEGTLTQTLAQTKERLIAAAGGDGDASAAPRVGAAALAEALQIPRELAALVLGTLAAVLPAEEEAEDADLRDVLLFLYIQSYKRLVPRAHKDSPAVTDVWPSTSAFDGYLSALSPIQLVRSNSRRFMPSQADEEAHQLSYLQKHMVNILSLLADSVDGEGDESMVLTAETFEHLGFLLQFSEGTPLSQVATFFANSDPDMPAAPVPAAQVHDWILQNIAASLENTAEKLTAKENSQQSASDPDVTMAEAVTNSRIHSSSPTGTAVPNNQGHYRNTTFLEGFSKTSVVKQASDIKGHSIKVLNCHDSVIYILAPVKYATVYGCSDTTIVLGAVGKVVKVEHCERVQIIAASKRICIANCRECIFYLGVNHQPLIVGDNHKLQVAPFNTYYPQLGEHLVQVGVDSNINKWDQPFVLGVVDPHDSLSHPAGVSDVQAESATCLDPDLFTNFLIPSWFEAQGPTKYNPFTLPEVYWASQRKKHVSLKDIQKNIRELELDDTRKKELASALHAQFKDWLYASGNIRQLYCLQGE</sequence>
<reference evidence="9" key="2">
    <citation type="submission" date="2018-05" db="EMBL/GenBank/DDBJ databases">
        <title>OgluRS3 (Oryza glumaepatula Reference Sequence Version 3).</title>
        <authorList>
            <person name="Zhang J."/>
            <person name="Kudrna D."/>
            <person name="Lee S."/>
            <person name="Talag J."/>
            <person name="Welchert J."/>
            <person name="Wing R.A."/>
        </authorList>
    </citation>
    <scope>NUCLEOTIDE SEQUENCE [LARGE SCALE GENOMIC DNA]</scope>
</reference>
<dbReference type="eggNOG" id="KOG4416">
    <property type="taxonomic scope" value="Eukaryota"/>
</dbReference>
<dbReference type="InterPro" id="IPR036223">
    <property type="entry name" value="CAP_C_sf"/>
</dbReference>
<comment type="similarity">
    <text evidence="3">Belongs to the TBCC family.</text>
</comment>
<evidence type="ECO:0000313" key="9">
    <source>
        <dbReference type="EnsemblPlants" id="OGLUM06G22140.1"/>
    </source>
</evidence>
<feature type="region of interest" description="Disordered" evidence="7">
    <location>
        <begin position="357"/>
        <end position="396"/>
    </location>
</feature>
<evidence type="ECO:0000256" key="1">
    <source>
        <dbReference type="ARBA" id="ARBA00004300"/>
    </source>
</evidence>
<keyword evidence="6" id="KW-0206">Cytoskeleton</keyword>
<evidence type="ECO:0000256" key="2">
    <source>
        <dbReference type="ARBA" id="ARBA00004647"/>
    </source>
</evidence>
<protein>
    <recommendedName>
        <fullName evidence="4">TBCC domain-containing protein 1</fullName>
    </recommendedName>
</protein>
<dbReference type="SUPFAM" id="SSF69340">
    <property type="entry name" value="C-terminal domain of adenylylcyclase associated protein"/>
    <property type="match status" value="1"/>
</dbReference>
<dbReference type="InterPro" id="IPR017901">
    <property type="entry name" value="C-CAP_CF_C-like"/>
</dbReference>
<evidence type="ECO:0000259" key="8">
    <source>
        <dbReference type="PROSITE" id="PS51329"/>
    </source>
</evidence>
<evidence type="ECO:0000256" key="6">
    <source>
        <dbReference type="ARBA" id="ARBA00023212"/>
    </source>
</evidence>
<dbReference type="AlphaFoldDB" id="A0A0E0ABW0"/>
<evidence type="ECO:0000313" key="10">
    <source>
        <dbReference type="Proteomes" id="UP000026961"/>
    </source>
</evidence>